<dbReference type="NCBIfam" id="TIGR04183">
    <property type="entry name" value="Por_Secre_tail"/>
    <property type="match status" value="1"/>
</dbReference>
<accession>A0ABW0E5F9</accession>
<evidence type="ECO:0000259" key="3">
    <source>
        <dbReference type="Pfam" id="PF18962"/>
    </source>
</evidence>
<evidence type="ECO:0000313" key="4">
    <source>
        <dbReference type="EMBL" id="MFC5269454.1"/>
    </source>
</evidence>
<dbReference type="InterPro" id="IPR012334">
    <property type="entry name" value="Pectin_lyas_fold"/>
</dbReference>
<dbReference type="RefSeq" id="WP_378015831.1">
    <property type="nucleotide sequence ID" value="NZ_JBHSKT010000001.1"/>
</dbReference>
<reference evidence="5" key="1">
    <citation type="journal article" date="2019" name="Int. J. Syst. Evol. Microbiol.">
        <title>The Global Catalogue of Microorganisms (GCM) 10K type strain sequencing project: providing services to taxonomists for standard genome sequencing and annotation.</title>
        <authorList>
            <consortium name="The Broad Institute Genomics Platform"/>
            <consortium name="The Broad Institute Genome Sequencing Center for Infectious Disease"/>
            <person name="Wu L."/>
            <person name="Ma J."/>
        </authorList>
    </citation>
    <scope>NUCLEOTIDE SEQUENCE [LARGE SCALE GENOMIC DNA]</scope>
    <source>
        <strain evidence="5">KACC 12602</strain>
    </source>
</reference>
<dbReference type="InterPro" id="IPR013783">
    <property type="entry name" value="Ig-like_fold"/>
</dbReference>
<comment type="caution">
    <text evidence="4">The sequence shown here is derived from an EMBL/GenBank/DDBJ whole genome shotgun (WGS) entry which is preliminary data.</text>
</comment>
<dbReference type="Proteomes" id="UP001596161">
    <property type="component" value="Unassembled WGS sequence"/>
</dbReference>
<dbReference type="EMBL" id="JBHSKT010000001">
    <property type="protein sequence ID" value="MFC5269454.1"/>
    <property type="molecule type" value="Genomic_DNA"/>
</dbReference>
<evidence type="ECO:0000313" key="5">
    <source>
        <dbReference type="Proteomes" id="UP001596161"/>
    </source>
</evidence>
<feature type="domain" description="Right handed beta helix" evidence="2">
    <location>
        <begin position="832"/>
        <end position="1007"/>
    </location>
</feature>
<gene>
    <name evidence="4" type="ORF">ACFPIB_02455</name>
</gene>
<name>A0ABW0E5F9_9BACT</name>
<protein>
    <submittedName>
        <fullName evidence="4">T9SS type A sorting domain-containing protein</fullName>
    </submittedName>
</protein>
<dbReference type="Pfam" id="PF18962">
    <property type="entry name" value="Por_Secre_tail"/>
    <property type="match status" value="1"/>
</dbReference>
<dbReference type="InterPro" id="IPR026444">
    <property type="entry name" value="Secre_tail"/>
</dbReference>
<feature type="signal peptide" evidence="1">
    <location>
        <begin position="1"/>
        <end position="19"/>
    </location>
</feature>
<evidence type="ECO:0000259" key="2">
    <source>
        <dbReference type="Pfam" id="PF13229"/>
    </source>
</evidence>
<dbReference type="SMART" id="SM00710">
    <property type="entry name" value="PbH1"/>
    <property type="match status" value="13"/>
</dbReference>
<dbReference type="InterPro" id="IPR011050">
    <property type="entry name" value="Pectin_lyase_fold/virulence"/>
</dbReference>
<dbReference type="InterPro" id="IPR006626">
    <property type="entry name" value="PbH1"/>
</dbReference>
<sequence>MKKFVLIALGLLSGYGARAQSANDAGVNAINSPMSSVTANSSQPVSVTVKNFGTGPLTSATLGFSVNGVVQPTFAWSGNLATNGVTAAVAIGNFTFPAGAHVLKAWSKLPNGVTDGNAANDTTTISVFSCTTLSGNYTINKNAAASATNFTSVIAAVQALATCGVSGPVTFTVAPNSGPYAGVVTLPVISGTSATNKITFEGNGNIISGSGTQGLLTFNGADHVKVNNFRLDVDQASTGHGVFFTNASDNDIVSNCTVNLSVASTALEQSGIRAGASGGNNANNLLLQNNIVNGGTYGIILFGNASTTGNQIVGNIVRDPRAYGIVVSSGGSGTLIEGNDISRPTRINTQSLYGISLTGTTINTIVNKNRIHNTHDMASSTLTIVRGIHTSSSAPAGSENIIKNNLIYNINNNGGPLDALLNEGGSGTFYYHNTVSADNPNIIYTIVRGLNITQAASNLKFNNNIVSLTASSGGSFAIYLGSSGISLASNYNNMVVGGSGHIGYSSSVNFTTLTDWKVSSGGIYDQNSLSVDPLFVSPTYLQPLAPALNNSGQPLPAVTDAINGITRSTTTPDMGAYEFTPVVNDAGVTAITSPTSPLTPGVSQSVQVTLKNFGTATLTSATIGWKVNNVTQTPYSWTGSLNSLQATSAPVSIGNYTFPTGNATVKVWSQNPNAAADGLAVNDTTILNIVSCAPLAGNYTINKNNPTAGANFQSFAEVVQKLNSCGVAGPVVITVAAGTGPYNEQVELMNIPYTSATNTVTFEGSGNTVSVTPGLRPGIFVLNGAKFVKVNNFVFTLPTGVTTGWGVQLLNAADNNTISNNTINLPVGNYSSVSGITAGADLFSKGNNTSFTKIQNNIITGGGTGIKILGAAEGMYAVNNQITGNQVKDSYYYGISINDANGTLVESNDISRPTLTVSGNFTGIEVVAVSKNSIVSKNRIHNTHDMVAPLASTTNTYGISISNAATAPGNENIIKNNLIYKINSKGGNLLALYNTNSHGTYFDNNTVATDPTDSYSTINGMYFNGNINNVKFRNNIISLPSAVTNSSFGINVTGNAISLESNNNDFHMGTAGFVGYLVGVPKLTLADWKAVNGNAYDQNSVTINPLFTNYASGDLKPTAPTLDNLGQPLVNVTDDFMGVTRNITTPDMGAYEFIAVGNDVGIVAVSGPDSTICGLSVAETISVTIKNFGATTQTSIPVTYSVNGVAIAAPETFTGSIASNATATYTFNTKANLATAGNYQITATTQLTGDNIVNNNQNNLDITNYLLPTLPVKMDFETVNTGISNFRTVVKPNSAVKVNNGGSNGTGTKGMIMDGVDHAGWVTPTGATNPWTTNPDNFAAVYLCASTGTGAATDSLILTFDMKQLFKTAIENTNFRITVNGTQVGQTYQPVSGTNTWQKVKVNLNAYINDPTIQIGFESSVKETYDNGAGTANLIDNIEIKRVAGPTGVKDAMLAAHLNVFPNPSNGIFNIELPEGKTYEFVVTDLTGKVLMKHAAKGGTNQLNLEGTAKGIYLLKVSGEKGFVVRKLIVE</sequence>
<dbReference type="Gene3D" id="2.60.40.10">
    <property type="entry name" value="Immunoglobulins"/>
    <property type="match status" value="2"/>
</dbReference>
<dbReference type="Pfam" id="PF13229">
    <property type="entry name" value="Beta_helix"/>
    <property type="match status" value="1"/>
</dbReference>
<dbReference type="Gene3D" id="2.160.20.10">
    <property type="entry name" value="Single-stranded right-handed beta-helix, Pectin lyase-like"/>
    <property type="match status" value="2"/>
</dbReference>
<organism evidence="4 5">
    <name type="scientific">Adhaeribacter terreus</name>
    <dbReference type="NCBI Taxonomy" id="529703"/>
    <lineage>
        <taxon>Bacteria</taxon>
        <taxon>Pseudomonadati</taxon>
        <taxon>Bacteroidota</taxon>
        <taxon>Cytophagia</taxon>
        <taxon>Cytophagales</taxon>
        <taxon>Hymenobacteraceae</taxon>
        <taxon>Adhaeribacter</taxon>
    </lineage>
</organism>
<proteinExistence type="predicted"/>
<feature type="chain" id="PRO_5046360142" evidence="1">
    <location>
        <begin position="20"/>
        <end position="1531"/>
    </location>
</feature>
<keyword evidence="1" id="KW-0732">Signal</keyword>
<keyword evidence="5" id="KW-1185">Reference proteome</keyword>
<dbReference type="InterPro" id="IPR039448">
    <property type="entry name" value="Beta_helix"/>
</dbReference>
<evidence type="ECO:0000256" key="1">
    <source>
        <dbReference type="SAM" id="SignalP"/>
    </source>
</evidence>
<feature type="domain" description="Secretion system C-terminal sorting" evidence="3">
    <location>
        <begin position="1460"/>
        <end position="1530"/>
    </location>
</feature>
<dbReference type="SUPFAM" id="SSF51126">
    <property type="entry name" value="Pectin lyase-like"/>
    <property type="match status" value="2"/>
</dbReference>